<dbReference type="AlphaFoldDB" id="A0A8G2IV55"/>
<evidence type="ECO:0000259" key="1">
    <source>
        <dbReference type="Pfam" id="PF00156"/>
    </source>
</evidence>
<dbReference type="Gene3D" id="3.40.50.2020">
    <property type="match status" value="1"/>
</dbReference>
<protein>
    <submittedName>
        <fullName evidence="2">Phosphoribosyltransferase</fullName>
    </submittedName>
</protein>
<dbReference type="SUPFAM" id="SSF53271">
    <property type="entry name" value="PRTase-like"/>
    <property type="match status" value="1"/>
</dbReference>
<dbReference type="EMBL" id="SJLU01000012">
    <property type="protein sequence ID" value="TBX89694.1"/>
    <property type="molecule type" value="Genomic_DNA"/>
</dbReference>
<evidence type="ECO:0000313" key="3">
    <source>
        <dbReference type="Proteomes" id="UP000291866"/>
    </source>
</evidence>
<gene>
    <name evidence="2" type="ORF">E0H31_22965</name>
</gene>
<dbReference type="Proteomes" id="UP000291866">
    <property type="component" value="Unassembled WGS sequence"/>
</dbReference>
<sequence length="218" mass="23753">MFNDRQDAGRRLASALLRYRNQDVVIVGLPRGGVPVALEIAKVLYAPMTMIFVRKIGVPGVPEVAMGAVVDGAHPYILMNGDIIHRLGISDDVFQSAMEEELKEIARRKALFKAVLPAVDIEGKTVILVDDGIATGATMTAATLAIQQYGVERMMIAVPVAPNSVIVNLEDKVEEVICLEAASSFRAVGDVYHHFPQLSDDDVIECFRQYSIAAAERM</sequence>
<accession>A0A8G2IV55</accession>
<dbReference type="GO" id="GO:0016757">
    <property type="term" value="F:glycosyltransferase activity"/>
    <property type="evidence" value="ECO:0007669"/>
    <property type="project" value="UniProtKB-KW"/>
</dbReference>
<dbReference type="Gene3D" id="3.30.1310.20">
    <property type="entry name" value="PRTase-like"/>
    <property type="match status" value="1"/>
</dbReference>
<dbReference type="CDD" id="cd06223">
    <property type="entry name" value="PRTases_typeI"/>
    <property type="match status" value="1"/>
</dbReference>
<organism evidence="2 3">
    <name type="scientific">Rhizobium leguminosarum bv. viciae</name>
    <dbReference type="NCBI Taxonomy" id="387"/>
    <lineage>
        <taxon>Bacteria</taxon>
        <taxon>Pseudomonadati</taxon>
        <taxon>Pseudomonadota</taxon>
        <taxon>Alphaproteobacteria</taxon>
        <taxon>Hyphomicrobiales</taxon>
        <taxon>Rhizobiaceae</taxon>
        <taxon>Rhizobium/Agrobacterium group</taxon>
        <taxon>Rhizobium</taxon>
    </lineage>
</organism>
<dbReference type="InterPro" id="IPR029057">
    <property type="entry name" value="PRTase-like"/>
</dbReference>
<dbReference type="Pfam" id="PF00156">
    <property type="entry name" value="Pribosyltran"/>
    <property type="match status" value="1"/>
</dbReference>
<dbReference type="RefSeq" id="WP_131602384.1">
    <property type="nucleotide sequence ID" value="NZ_SJLU01000012.1"/>
</dbReference>
<reference evidence="2 3" key="1">
    <citation type="submission" date="2019-02" db="EMBL/GenBank/DDBJ databases">
        <title>The competitiveness to form nodules shapes the capacities of Rhizobium leguminosarum sv viciae communities to promote symbiosis with specific hosts.</title>
        <authorList>
            <person name="Boivin S."/>
            <person name="Lepetit M."/>
        </authorList>
    </citation>
    <scope>NUCLEOTIDE SEQUENCE [LARGE SCALE GENOMIC DNA]</scope>
    <source>
        <strain evidence="2 3">SPF4F3</strain>
    </source>
</reference>
<feature type="domain" description="Phosphoribosyltransferase" evidence="1">
    <location>
        <begin position="7"/>
        <end position="193"/>
    </location>
</feature>
<evidence type="ECO:0000313" key="2">
    <source>
        <dbReference type="EMBL" id="TBX89694.1"/>
    </source>
</evidence>
<keyword evidence="2" id="KW-0808">Transferase</keyword>
<dbReference type="InterPro" id="IPR000836">
    <property type="entry name" value="PRTase_dom"/>
</dbReference>
<comment type="caution">
    <text evidence="2">The sequence shown here is derived from an EMBL/GenBank/DDBJ whole genome shotgun (WGS) entry which is preliminary data.</text>
</comment>
<name>A0A8G2IV55_RHILV</name>
<keyword evidence="2" id="KW-0328">Glycosyltransferase</keyword>
<proteinExistence type="predicted"/>